<accession>A0A1W4XJ26</accession>
<evidence type="ECO:0000313" key="2">
    <source>
        <dbReference type="Proteomes" id="UP000192223"/>
    </source>
</evidence>
<proteinExistence type="predicted"/>
<gene>
    <name evidence="3" type="primary">LOC108741970</name>
</gene>
<dbReference type="InParanoid" id="A0A1W4XJ26"/>
<name>A0A1W4XJ26_AGRPL</name>
<reference evidence="3" key="1">
    <citation type="submission" date="2025-08" db="UniProtKB">
        <authorList>
            <consortium name="RefSeq"/>
        </authorList>
    </citation>
    <scope>IDENTIFICATION</scope>
    <source>
        <tissue evidence="3">Entire body</tissue>
    </source>
</reference>
<sequence length="184" mass="20989">MILPPGGSNGDNNNTVDPRLRWRFHTIRLSKQLPAFSCNLNVFKASSNIKMLRIDFLDFELNGPINGTCTDERFVIMGENENDIIPELCGFNTGQHVYVDVSQVSKDSPIQFSILANTLQRRRFRIRICQIAENCPTLQNCLQYFTGLQGVISTFNYDQTAAYNRSYPGYLVSMQDKYKSKSIN</sequence>
<dbReference type="PANTHER" id="PTHR33236">
    <property type="entry name" value="INTRAFLAGELLAR TRANSPORT PROTEIN 122 FAMILY PROTEIN-RELATED"/>
    <property type="match status" value="1"/>
</dbReference>
<feature type="domain" description="CUB" evidence="1">
    <location>
        <begin position="140"/>
        <end position="166"/>
    </location>
</feature>
<dbReference type="KEGG" id="apln:108741970"/>
<dbReference type="PANTHER" id="PTHR33236:SF11">
    <property type="entry name" value="CUB DOMAIN-CONTAINING PROTEIN"/>
    <property type="match status" value="1"/>
</dbReference>
<dbReference type="OrthoDB" id="6479909at2759"/>
<protein>
    <submittedName>
        <fullName evidence="3">Uncharacterized protein LOC108741970</fullName>
    </submittedName>
</protein>
<evidence type="ECO:0000259" key="1">
    <source>
        <dbReference type="Pfam" id="PF26080"/>
    </source>
</evidence>
<dbReference type="InterPro" id="IPR058698">
    <property type="entry name" value="CUB_metazoa"/>
</dbReference>
<keyword evidence="2" id="KW-1185">Reference proteome</keyword>
<dbReference type="Proteomes" id="UP000192223">
    <property type="component" value="Unplaced"/>
</dbReference>
<dbReference type="AlphaFoldDB" id="A0A1W4XJ26"/>
<dbReference type="RefSeq" id="XP_018332458.2">
    <property type="nucleotide sequence ID" value="XM_018476956.2"/>
</dbReference>
<dbReference type="STRING" id="224129.A0A1W4XJ26"/>
<organism evidence="2 3">
    <name type="scientific">Agrilus planipennis</name>
    <name type="common">Emerald ash borer</name>
    <name type="synonym">Agrilus marcopoli</name>
    <dbReference type="NCBI Taxonomy" id="224129"/>
    <lineage>
        <taxon>Eukaryota</taxon>
        <taxon>Metazoa</taxon>
        <taxon>Ecdysozoa</taxon>
        <taxon>Arthropoda</taxon>
        <taxon>Hexapoda</taxon>
        <taxon>Insecta</taxon>
        <taxon>Pterygota</taxon>
        <taxon>Neoptera</taxon>
        <taxon>Endopterygota</taxon>
        <taxon>Coleoptera</taxon>
        <taxon>Polyphaga</taxon>
        <taxon>Elateriformia</taxon>
        <taxon>Buprestoidea</taxon>
        <taxon>Buprestidae</taxon>
        <taxon>Agrilinae</taxon>
        <taxon>Agrilus</taxon>
    </lineage>
</organism>
<dbReference type="GeneID" id="108741970"/>
<evidence type="ECO:0000313" key="3">
    <source>
        <dbReference type="RefSeq" id="XP_018332458.2"/>
    </source>
</evidence>
<dbReference type="Pfam" id="PF26080">
    <property type="entry name" value="CUB_animal"/>
    <property type="match status" value="1"/>
</dbReference>